<feature type="transmembrane region" description="Helical" evidence="8">
    <location>
        <begin position="67"/>
        <end position="91"/>
    </location>
</feature>
<keyword evidence="8" id="KW-0769">Symport</keyword>
<evidence type="ECO:0000256" key="6">
    <source>
        <dbReference type="ARBA" id="ARBA00022989"/>
    </source>
</evidence>
<feature type="transmembrane region" description="Helical" evidence="8">
    <location>
        <begin position="239"/>
        <end position="266"/>
    </location>
</feature>
<evidence type="ECO:0000256" key="4">
    <source>
        <dbReference type="ARBA" id="ARBA00022475"/>
    </source>
</evidence>
<name>A0ABX6GPH5_9GAMM</name>
<keyword evidence="5 8" id="KW-0812">Transmembrane</keyword>
<evidence type="ECO:0000256" key="2">
    <source>
        <dbReference type="ARBA" id="ARBA00009261"/>
    </source>
</evidence>
<evidence type="ECO:0000256" key="1">
    <source>
        <dbReference type="ARBA" id="ARBA00004651"/>
    </source>
</evidence>
<dbReference type="NCBIfam" id="TIGR00835">
    <property type="entry name" value="agcS"/>
    <property type="match status" value="1"/>
</dbReference>
<feature type="transmembrane region" description="Helical" evidence="8">
    <location>
        <begin position="213"/>
        <end position="233"/>
    </location>
</feature>
<comment type="similarity">
    <text evidence="2 8">Belongs to the alanine or glycine:cation symporter (AGCS) (TC 2.A.25) family.</text>
</comment>
<evidence type="ECO:0000313" key="10">
    <source>
        <dbReference type="Proteomes" id="UP000430368"/>
    </source>
</evidence>
<comment type="subcellular location">
    <subcellularLocation>
        <location evidence="8">Cell inner membrane</location>
        <topology evidence="8">Multi-pass membrane protein</topology>
    </subcellularLocation>
    <subcellularLocation>
        <location evidence="1">Cell membrane</location>
        <topology evidence="1">Multi-pass membrane protein</topology>
    </subcellularLocation>
</comment>
<dbReference type="PANTHER" id="PTHR30330:SF3">
    <property type="entry name" value="TRANSCRIPTIONAL REGULATOR, LRP FAMILY"/>
    <property type="match status" value="1"/>
</dbReference>
<evidence type="ECO:0000256" key="3">
    <source>
        <dbReference type="ARBA" id="ARBA00022448"/>
    </source>
</evidence>
<dbReference type="Pfam" id="PF01235">
    <property type="entry name" value="Na_Ala_symp"/>
    <property type="match status" value="1"/>
</dbReference>
<organism evidence="9 10">
    <name type="scientific">Serratia rhizosphaerae</name>
    <dbReference type="NCBI Taxonomy" id="2597702"/>
    <lineage>
        <taxon>Bacteria</taxon>
        <taxon>Pseudomonadati</taxon>
        <taxon>Pseudomonadota</taxon>
        <taxon>Gammaproteobacteria</taxon>
        <taxon>Enterobacterales</taxon>
        <taxon>Yersiniaceae</taxon>
        <taxon>Serratia</taxon>
    </lineage>
</organism>
<dbReference type="PANTHER" id="PTHR30330">
    <property type="entry name" value="AGSS FAMILY TRANSPORTER, SODIUM-ALANINE"/>
    <property type="match status" value="1"/>
</dbReference>
<accession>A0ABX6GPH5</accession>
<evidence type="ECO:0000256" key="8">
    <source>
        <dbReference type="RuleBase" id="RU363064"/>
    </source>
</evidence>
<dbReference type="InterPro" id="IPR001463">
    <property type="entry name" value="Na/Ala_symport"/>
</dbReference>
<keyword evidence="8" id="KW-0997">Cell inner membrane</keyword>
<keyword evidence="6 8" id="KW-1133">Transmembrane helix</keyword>
<feature type="transmembrane region" description="Helical" evidence="8">
    <location>
        <begin position="145"/>
        <end position="163"/>
    </location>
</feature>
<evidence type="ECO:0000256" key="5">
    <source>
        <dbReference type="ARBA" id="ARBA00022692"/>
    </source>
</evidence>
<protein>
    <submittedName>
        <fullName evidence="9">Sodium:alanine symporter family protein</fullName>
    </submittedName>
</protein>
<feature type="transmembrane region" description="Helical" evidence="8">
    <location>
        <begin position="183"/>
        <end position="201"/>
    </location>
</feature>
<dbReference type="RefSeq" id="WP_160030060.1">
    <property type="nucleotide sequence ID" value="NZ_CP041764.1"/>
</dbReference>
<feature type="transmembrane region" description="Helical" evidence="8">
    <location>
        <begin position="349"/>
        <end position="370"/>
    </location>
</feature>
<feature type="transmembrane region" description="Helical" evidence="8">
    <location>
        <begin position="416"/>
        <end position="434"/>
    </location>
</feature>
<keyword evidence="4" id="KW-1003">Cell membrane</keyword>
<proteinExistence type="inferred from homology"/>
<feature type="transmembrane region" description="Helical" evidence="8">
    <location>
        <begin position="301"/>
        <end position="329"/>
    </location>
</feature>
<keyword evidence="3 8" id="KW-0813">Transport</keyword>
<dbReference type="PRINTS" id="PR00175">
    <property type="entry name" value="NAALASMPORT"/>
</dbReference>
<feature type="transmembrane region" description="Helical" evidence="8">
    <location>
        <begin position="390"/>
        <end position="410"/>
    </location>
</feature>
<sequence length="456" mass="47778">MDWVIAGLSAVNGVVWGVPMLIGILGIGIFLQVRLSFLPIRRLGTGFKLLFERNHDRGDGQISPFNALMTALSATIGTGNIAGVATAVVLGGPGALFWMWITALVGMATKYSEAVLAVRFREVDDRGHYVGGPMYYIKHGLGKKWMWLGTLFAFFGSIAGFGIGNTVQANSIAEALNSNFGISHGMTAGVLVVLVGAVLIGGIKRIADVAGKLVPLMTVGYFAAGIIVLGLNVSEIPAAFSLIITSAFTPVAAQGGFAGAAVWAAIRFGVARGVFSNEAGLGSAPIAHAAAKTQNPIRQGLIAMLGTFIDTIIVCSITGLTIIISGKWISGETGAALTSTAFSSSLPGGNYIVAVALAIFAFTTILGWSFYGEKCIQYLFGPKMIVPFRIAWIIALPIGATQSLEFVWLLADTLNAMMAIPNLIALALLSPVVYRLTRAHINDVNAPSVQADSTNQ</sequence>
<evidence type="ECO:0000313" key="9">
    <source>
        <dbReference type="EMBL" id="QHA88100.1"/>
    </source>
</evidence>
<dbReference type="Proteomes" id="UP000430368">
    <property type="component" value="Chromosome"/>
</dbReference>
<keyword evidence="10" id="KW-1185">Reference proteome</keyword>
<gene>
    <name evidence="9" type="ORF">FO014_14685</name>
</gene>
<keyword evidence="7 8" id="KW-0472">Membrane</keyword>
<dbReference type="PROSITE" id="PS00873">
    <property type="entry name" value="NA_ALANINE_SYMP"/>
    <property type="match status" value="1"/>
</dbReference>
<dbReference type="EMBL" id="CP041764">
    <property type="protein sequence ID" value="QHA88100.1"/>
    <property type="molecule type" value="Genomic_DNA"/>
</dbReference>
<dbReference type="Gene3D" id="1.20.1740.10">
    <property type="entry name" value="Amino acid/polyamine transporter I"/>
    <property type="match status" value="1"/>
</dbReference>
<reference evidence="9 10" key="1">
    <citation type="submission" date="2019-07" db="EMBL/GenBank/DDBJ databases">
        <title>Serratia dokdonensis sp. nov., an elicitor of systemic resistance in Nicotiana Tabacum.</title>
        <authorList>
            <person name="Son J.-S."/>
            <person name="Hwang Y.-J."/>
            <person name="Lee S.-Y."/>
            <person name="Ghim S.-Y."/>
        </authorList>
    </citation>
    <scope>NUCLEOTIDE SEQUENCE [LARGE SCALE GENOMIC DNA]</scope>
    <source>
        <strain evidence="9 10">KUDC3025</strain>
    </source>
</reference>
<evidence type="ECO:0000256" key="7">
    <source>
        <dbReference type="ARBA" id="ARBA00023136"/>
    </source>
</evidence>
<feature type="transmembrane region" description="Helical" evidence="8">
    <location>
        <begin position="13"/>
        <end position="33"/>
    </location>
</feature>